<evidence type="ECO:0000313" key="2">
    <source>
        <dbReference type="Proteomes" id="UP001056120"/>
    </source>
</evidence>
<comment type="caution">
    <text evidence="1">The sequence shown here is derived from an EMBL/GenBank/DDBJ whole genome shotgun (WGS) entry which is preliminary data.</text>
</comment>
<evidence type="ECO:0000313" key="1">
    <source>
        <dbReference type="EMBL" id="KAI3714072.1"/>
    </source>
</evidence>
<proteinExistence type="predicted"/>
<organism evidence="1 2">
    <name type="scientific">Smallanthus sonchifolius</name>
    <dbReference type="NCBI Taxonomy" id="185202"/>
    <lineage>
        <taxon>Eukaryota</taxon>
        <taxon>Viridiplantae</taxon>
        <taxon>Streptophyta</taxon>
        <taxon>Embryophyta</taxon>
        <taxon>Tracheophyta</taxon>
        <taxon>Spermatophyta</taxon>
        <taxon>Magnoliopsida</taxon>
        <taxon>eudicotyledons</taxon>
        <taxon>Gunneridae</taxon>
        <taxon>Pentapetalae</taxon>
        <taxon>asterids</taxon>
        <taxon>campanulids</taxon>
        <taxon>Asterales</taxon>
        <taxon>Asteraceae</taxon>
        <taxon>Asteroideae</taxon>
        <taxon>Heliantheae alliance</taxon>
        <taxon>Millerieae</taxon>
        <taxon>Smallanthus</taxon>
    </lineage>
</organism>
<accession>A0ACB9AW48</accession>
<dbReference type="Proteomes" id="UP001056120">
    <property type="component" value="Linkage Group LG24"/>
</dbReference>
<keyword evidence="2" id="KW-1185">Reference proteome</keyword>
<reference evidence="1 2" key="2">
    <citation type="journal article" date="2022" name="Mol. Ecol. Resour.">
        <title>The genomes of chicory, endive, great burdock and yacon provide insights into Asteraceae paleo-polyploidization history and plant inulin production.</title>
        <authorList>
            <person name="Fan W."/>
            <person name="Wang S."/>
            <person name="Wang H."/>
            <person name="Wang A."/>
            <person name="Jiang F."/>
            <person name="Liu H."/>
            <person name="Zhao H."/>
            <person name="Xu D."/>
            <person name="Zhang Y."/>
        </authorList>
    </citation>
    <scope>NUCLEOTIDE SEQUENCE [LARGE SCALE GENOMIC DNA]</scope>
    <source>
        <strain evidence="2">cv. Yunnan</strain>
        <tissue evidence="1">Leaves</tissue>
    </source>
</reference>
<sequence length="424" mass="48665">MSFLTTSDVTKLSILSKRLFFLWGSFPVIEFNQTRFSRRYQGTPASNTNVFLDHVLNSVLLRRINTVLTEFRVNANLKGMSVDHRFDLAILTVLTNGVRHMELNLGFAKYVLPTEFASKSITVLRLKGLQLDLCNLIQVCPLLRTLCLTSCVILQDIKFSSKTLTEIELHSCGVNFVKINVRIFTCFASMQVKKTLILVRLIDLSITKGAITDQWLEAQLPKMTSLERLRLEACNSLRKIKVCHEKLQILELYSCNGLVEVDIDTPQWRKMLSFFGHCKALKLICNTHKEVKIPELLRERLVSPLYDLQQLKIQIKSLEKINRDLVDGLLWLSPLPKTLHISSGSRSRLQMIIKFVYSDLIEEEEDKNPFCCVTKPIKCWKHHLKRLEIQSSDVSPKNGSSELQKYFLTNAKIPDPHCFSLGLK</sequence>
<dbReference type="EMBL" id="CM042041">
    <property type="protein sequence ID" value="KAI3714072.1"/>
    <property type="molecule type" value="Genomic_DNA"/>
</dbReference>
<protein>
    <submittedName>
        <fullName evidence="1">Uncharacterized protein</fullName>
    </submittedName>
</protein>
<reference evidence="2" key="1">
    <citation type="journal article" date="2022" name="Mol. Ecol. Resour.">
        <title>The genomes of chicory, endive, great burdock and yacon provide insights into Asteraceae palaeo-polyploidization history and plant inulin production.</title>
        <authorList>
            <person name="Fan W."/>
            <person name="Wang S."/>
            <person name="Wang H."/>
            <person name="Wang A."/>
            <person name="Jiang F."/>
            <person name="Liu H."/>
            <person name="Zhao H."/>
            <person name="Xu D."/>
            <person name="Zhang Y."/>
        </authorList>
    </citation>
    <scope>NUCLEOTIDE SEQUENCE [LARGE SCALE GENOMIC DNA]</scope>
    <source>
        <strain evidence="2">cv. Yunnan</strain>
    </source>
</reference>
<name>A0ACB9AW48_9ASTR</name>
<gene>
    <name evidence="1" type="ORF">L1987_72662</name>
</gene>